<organism evidence="2 3">
    <name type="scientific">Saccharothrix variisporea</name>
    <dbReference type="NCBI Taxonomy" id="543527"/>
    <lineage>
        <taxon>Bacteria</taxon>
        <taxon>Bacillati</taxon>
        <taxon>Actinomycetota</taxon>
        <taxon>Actinomycetes</taxon>
        <taxon>Pseudonocardiales</taxon>
        <taxon>Pseudonocardiaceae</taxon>
        <taxon>Saccharothrix</taxon>
    </lineage>
</organism>
<evidence type="ECO:0000313" key="3">
    <source>
        <dbReference type="Proteomes" id="UP000272729"/>
    </source>
</evidence>
<feature type="compositionally biased region" description="Basic residues" evidence="1">
    <location>
        <begin position="203"/>
        <end position="213"/>
    </location>
</feature>
<feature type="compositionally biased region" description="Basic and acidic residues" evidence="1">
    <location>
        <begin position="189"/>
        <end position="198"/>
    </location>
</feature>
<protein>
    <submittedName>
        <fullName evidence="2">Uncharacterized protein</fullName>
    </submittedName>
</protein>
<dbReference type="AlphaFoldDB" id="A0A495XFZ2"/>
<proteinExistence type="predicted"/>
<keyword evidence="3" id="KW-1185">Reference proteome</keyword>
<feature type="region of interest" description="Disordered" evidence="1">
    <location>
        <begin position="159"/>
        <end position="237"/>
    </location>
</feature>
<comment type="caution">
    <text evidence="2">The sequence shown here is derived from an EMBL/GenBank/DDBJ whole genome shotgun (WGS) entry which is preliminary data.</text>
</comment>
<dbReference type="EMBL" id="RBXR01000001">
    <property type="protein sequence ID" value="RKT73371.1"/>
    <property type="molecule type" value="Genomic_DNA"/>
</dbReference>
<accession>A0A495XFZ2</accession>
<dbReference type="Proteomes" id="UP000272729">
    <property type="component" value="Unassembled WGS sequence"/>
</dbReference>
<evidence type="ECO:0000256" key="1">
    <source>
        <dbReference type="SAM" id="MobiDB-lite"/>
    </source>
</evidence>
<feature type="compositionally biased region" description="Low complexity" evidence="1">
    <location>
        <begin position="173"/>
        <end position="182"/>
    </location>
</feature>
<evidence type="ECO:0000313" key="2">
    <source>
        <dbReference type="EMBL" id="RKT73371.1"/>
    </source>
</evidence>
<reference evidence="2 3" key="1">
    <citation type="submission" date="2018-10" db="EMBL/GenBank/DDBJ databases">
        <title>Sequencing the genomes of 1000 actinobacteria strains.</title>
        <authorList>
            <person name="Klenk H.-P."/>
        </authorList>
    </citation>
    <scope>NUCLEOTIDE SEQUENCE [LARGE SCALE GENOMIC DNA]</scope>
    <source>
        <strain evidence="2 3">DSM 43911</strain>
    </source>
</reference>
<gene>
    <name evidence="2" type="ORF">DFJ66_6703</name>
</gene>
<sequence length="297" mass="33058">MSTVGRRALRGLAPAVAVVVVAAGRVAVRGGAEVADAATVKKLLVHAFLNDLRTAYGTDTFRLRRFRRTTYPLVLLDNVTEDNVGVELLHLINDVRKETPAHAPLLVVATLRERPEWLTRTGMAQPVHRIGDDLDAWVDRPNRKRLLGDSMRVITVVTGRRHTRRPDPPTPGPLARTPLVRGRGLGGRADGRGRDAHSPRVLHPAHAHARAWRRQAVAADPGPQPRPTPSSRCQPTQVGVSTVAVLARVAVSLRPENHPWAIRRTRKRQFFALPRWQPPIRPPDRRCPRQPSSRVPW</sequence>
<name>A0A495XFZ2_9PSEU</name>
<feature type="region of interest" description="Disordered" evidence="1">
    <location>
        <begin position="276"/>
        <end position="297"/>
    </location>
</feature>